<evidence type="ECO:0000313" key="1">
    <source>
        <dbReference type="EMBL" id="GGI69237.1"/>
    </source>
</evidence>
<accession>A0ABQ2C9W7</accession>
<dbReference type="EMBL" id="BMKV01000001">
    <property type="protein sequence ID" value="GGI69237.1"/>
    <property type="molecule type" value="Genomic_DNA"/>
</dbReference>
<dbReference type="Proteomes" id="UP000658754">
    <property type="component" value="Unassembled WGS sequence"/>
</dbReference>
<keyword evidence="2" id="KW-1185">Reference proteome</keyword>
<protein>
    <submittedName>
        <fullName evidence="1">Uncharacterized protein</fullName>
    </submittedName>
</protein>
<comment type="caution">
    <text evidence="1">The sequence shown here is derived from an EMBL/GenBank/DDBJ whole genome shotgun (WGS) entry which is preliminary data.</text>
</comment>
<organism evidence="1 2">
    <name type="scientific">Pseudarthrobacter scleromae</name>
    <dbReference type="NCBI Taxonomy" id="158897"/>
    <lineage>
        <taxon>Bacteria</taxon>
        <taxon>Bacillati</taxon>
        <taxon>Actinomycetota</taxon>
        <taxon>Actinomycetes</taxon>
        <taxon>Micrococcales</taxon>
        <taxon>Micrococcaceae</taxon>
        <taxon>Pseudarthrobacter</taxon>
    </lineage>
</organism>
<proteinExistence type="predicted"/>
<name>A0ABQ2C9W7_9MICC</name>
<evidence type="ECO:0000313" key="2">
    <source>
        <dbReference type="Proteomes" id="UP000658754"/>
    </source>
</evidence>
<gene>
    <name evidence="1" type="ORF">GCM10007175_02420</name>
</gene>
<sequence length="48" mass="5674">MERWTRWVFFEDPPNGGRLLGLKVPLFHALTFRDENCLCLPLICKVQL</sequence>
<reference evidence="2" key="1">
    <citation type="journal article" date="2019" name="Int. J. Syst. Evol. Microbiol.">
        <title>The Global Catalogue of Microorganisms (GCM) 10K type strain sequencing project: providing services to taxonomists for standard genome sequencing and annotation.</title>
        <authorList>
            <consortium name="The Broad Institute Genomics Platform"/>
            <consortium name="The Broad Institute Genome Sequencing Center for Infectious Disease"/>
            <person name="Wu L."/>
            <person name="Ma J."/>
        </authorList>
    </citation>
    <scope>NUCLEOTIDE SEQUENCE [LARGE SCALE GENOMIC DNA]</scope>
    <source>
        <strain evidence="2">CGMCC 1.3601</strain>
    </source>
</reference>